<evidence type="ECO:0000256" key="7">
    <source>
        <dbReference type="RuleBase" id="RU003879"/>
    </source>
</evidence>
<evidence type="ECO:0000313" key="9">
    <source>
        <dbReference type="Proteomes" id="UP000243588"/>
    </source>
</evidence>
<keyword evidence="5" id="KW-1133">Transmembrane helix</keyword>
<dbReference type="AlphaFoldDB" id="A0A1G8DWZ9"/>
<organism evidence="8 9">
    <name type="scientific">Myroides phaeus</name>
    <dbReference type="NCBI Taxonomy" id="702745"/>
    <lineage>
        <taxon>Bacteria</taxon>
        <taxon>Pseudomonadati</taxon>
        <taxon>Bacteroidota</taxon>
        <taxon>Flavobacteriia</taxon>
        <taxon>Flavobacteriales</taxon>
        <taxon>Flavobacteriaceae</taxon>
        <taxon>Myroides</taxon>
    </lineage>
</organism>
<dbReference type="GO" id="GO:0022857">
    <property type="term" value="F:transmembrane transporter activity"/>
    <property type="evidence" value="ECO:0007669"/>
    <property type="project" value="InterPro"/>
</dbReference>
<dbReference type="InterPro" id="IPR003400">
    <property type="entry name" value="ExbD"/>
</dbReference>
<gene>
    <name evidence="8" type="ORF">SAMN05421818_108113</name>
</gene>
<evidence type="ECO:0000256" key="6">
    <source>
        <dbReference type="ARBA" id="ARBA00023136"/>
    </source>
</evidence>
<dbReference type="Pfam" id="PF02472">
    <property type="entry name" value="ExbD"/>
    <property type="match status" value="1"/>
</dbReference>
<accession>A0A1G8DWZ9</accession>
<dbReference type="GO" id="GO:0005886">
    <property type="term" value="C:plasma membrane"/>
    <property type="evidence" value="ECO:0007669"/>
    <property type="project" value="UniProtKB-SubCell"/>
</dbReference>
<dbReference type="STRING" id="702745.SAMN05421818_108113"/>
<evidence type="ECO:0000313" key="8">
    <source>
        <dbReference type="EMBL" id="SDH62174.1"/>
    </source>
</evidence>
<dbReference type="Proteomes" id="UP000243588">
    <property type="component" value="Unassembled WGS sequence"/>
</dbReference>
<keyword evidence="3" id="KW-1003">Cell membrane</keyword>
<dbReference type="RefSeq" id="WP_090407677.1">
    <property type="nucleotide sequence ID" value="NZ_FNDQ01000008.1"/>
</dbReference>
<keyword evidence="4 7" id="KW-0812">Transmembrane</keyword>
<protein>
    <submittedName>
        <fullName evidence="8">Biopolymer transport protein ExbD</fullName>
    </submittedName>
</protein>
<evidence type="ECO:0000256" key="3">
    <source>
        <dbReference type="ARBA" id="ARBA00022475"/>
    </source>
</evidence>
<evidence type="ECO:0000256" key="1">
    <source>
        <dbReference type="ARBA" id="ARBA00004162"/>
    </source>
</evidence>
<dbReference type="Gene3D" id="3.30.420.270">
    <property type="match status" value="1"/>
</dbReference>
<keyword evidence="7" id="KW-0653">Protein transport</keyword>
<evidence type="ECO:0000256" key="2">
    <source>
        <dbReference type="ARBA" id="ARBA00005811"/>
    </source>
</evidence>
<evidence type="ECO:0000256" key="4">
    <source>
        <dbReference type="ARBA" id="ARBA00022692"/>
    </source>
</evidence>
<keyword evidence="7" id="KW-0813">Transport</keyword>
<evidence type="ECO:0000256" key="5">
    <source>
        <dbReference type="ARBA" id="ARBA00022989"/>
    </source>
</evidence>
<sequence>MNIRGRNRVSAEFNMSSMTDIVFLLLIFFMVAITTMTTTNALDLVLPNSEGKSDSVETVAISIDNQSNYFIDQDQFPSEGLEEGLKQKLANQEEPNVVLHVAKGVPVEDAVFVMDIAYRNNYKIVLAVEPK</sequence>
<name>A0A1G8DWZ9_9FLAO</name>
<keyword evidence="9" id="KW-1185">Reference proteome</keyword>
<keyword evidence="6" id="KW-0472">Membrane</keyword>
<dbReference type="PANTHER" id="PTHR30558">
    <property type="entry name" value="EXBD MEMBRANE COMPONENT OF PMF-DRIVEN MACROMOLECULE IMPORT SYSTEM"/>
    <property type="match status" value="1"/>
</dbReference>
<comment type="subcellular location">
    <subcellularLocation>
        <location evidence="1">Cell membrane</location>
        <topology evidence="1">Single-pass membrane protein</topology>
    </subcellularLocation>
    <subcellularLocation>
        <location evidence="7">Cell membrane</location>
        <topology evidence="7">Single-pass type II membrane protein</topology>
    </subcellularLocation>
</comment>
<reference evidence="9" key="1">
    <citation type="submission" date="2016-10" db="EMBL/GenBank/DDBJ databases">
        <authorList>
            <person name="Varghese N."/>
            <person name="Submissions S."/>
        </authorList>
    </citation>
    <scope>NUCLEOTIDE SEQUENCE [LARGE SCALE GENOMIC DNA]</scope>
    <source>
        <strain evidence="9">DSM 23313</strain>
    </source>
</reference>
<dbReference type="EMBL" id="FNDQ01000008">
    <property type="protein sequence ID" value="SDH62174.1"/>
    <property type="molecule type" value="Genomic_DNA"/>
</dbReference>
<dbReference type="GO" id="GO:0015031">
    <property type="term" value="P:protein transport"/>
    <property type="evidence" value="ECO:0007669"/>
    <property type="project" value="UniProtKB-KW"/>
</dbReference>
<comment type="similarity">
    <text evidence="2 7">Belongs to the ExbD/TolR family.</text>
</comment>
<proteinExistence type="inferred from homology"/>